<dbReference type="RefSeq" id="WP_117322612.1">
    <property type="nucleotide sequence ID" value="NZ_QVTD01000005.1"/>
</dbReference>
<gene>
    <name evidence="1" type="ORF">D0466_11050</name>
</gene>
<accession>A0A372LE93</accession>
<proteinExistence type="predicted"/>
<evidence type="ECO:0000313" key="1">
    <source>
        <dbReference type="EMBL" id="RFU63976.1"/>
    </source>
</evidence>
<dbReference type="Proteomes" id="UP000262939">
    <property type="component" value="Unassembled WGS sequence"/>
</dbReference>
<name>A0A372LE93_9BACI</name>
<sequence length="63" mass="7167">MKTKKPVSRGLRFFGQKRFFSGSRTHTTWPHPYVFVHESTSHGTRAFTGLPIGEFPNDAGIIF</sequence>
<evidence type="ECO:0000313" key="2">
    <source>
        <dbReference type="Proteomes" id="UP000262939"/>
    </source>
</evidence>
<dbReference type="AlphaFoldDB" id="A0A372LE93"/>
<reference evidence="1 2" key="1">
    <citation type="submission" date="2018-08" db="EMBL/GenBank/DDBJ databases">
        <title>Bacillus chawlae sp. nov., Bacillus glennii sp. nov., and Bacillus saganii sp. nov. Isolated from the Vehicle Assembly Building at Kennedy Space Center where the Viking Spacecraft were Assembled.</title>
        <authorList>
            <person name="Seuylemezian A."/>
            <person name="Vaishampayan P."/>
        </authorList>
    </citation>
    <scope>NUCLEOTIDE SEQUENCE [LARGE SCALE GENOMIC DNA]</scope>
    <source>
        <strain evidence="1 2">V44-8</strain>
    </source>
</reference>
<dbReference type="EMBL" id="QVTD01000005">
    <property type="protein sequence ID" value="RFU63976.1"/>
    <property type="molecule type" value="Genomic_DNA"/>
</dbReference>
<protein>
    <submittedName>
        <fullName evidence="1">Uncharacterized protein</fullName>
    </submittedName>
</protein>
<organism evidence="1 2">
    <name type="scientific">Peribacillus glennii</name>
    <dbReference type="NCBI Taxonomy" id="2303991"/>
    <lineage>
        <taxon>Bacteria</taxon>
        <taxon>Bacillati</taxon>
        <taxon>Bacillota</taxon>
        <taxon>Bacilli</taxon>
        <taxon>Bacillales</taxon>
        <taxon>Bacillaceae</taxon>
        <taxon>Peribacillus</taxon>
    </lineage>
</organism>
<keyword evidence="2" id="KW-1185">Reference proteome</keyword>
<comment type="caution">
    <text evidence="1">The sequence shown here is derived from an EMBL/GenBank/DDBJ whole genome shotgun (WGS) entry which is preliminary data.</text>
</comment>